<dbReference type="GO" id="GO:0000162">
    <property type="term" value="P:L-tryptophan biosynthetic process"/>
    <property type="evidence" value="ECO:0007669"/>
    <property type="project" value="UniProtKB-UniRule"/>
</dbReference>
<evidence type="ECO:0000256" key="5">
    <source>
        <dbReference type="ARBA" id="ARBA00022822"/>
    </source>
</evidence>
<dbReference type="EC" id="4.1.1.48" evidence="8"/>
<feature type="domain" description="Indole-3-glycerol phosphate synthase" evidence="9">
    <location>
        <begin position="4"/>
        <end position="255"/>
    </location>
</feature>
<organism evidence="10 11">
    <name type="scientific">Reichenbachiella agariperforans</name>
    <dbReference type="NCBI Taxonomy" id="156994"/>
    <lineage>
        <taxon>Bacteria</taxon>
        <taxon>Pseudomonadati</taxon>
        <taxon>Bacteroidota</taxon>
        <taxon>Cytophagia</taxon>
        <taxon>Cytophagales</taxon>
        <taxon>Reichenbachiellaceae</taxon>
        <taxon>Reichenbachiella</taxon>
    </lineage>
</organism>
<accession>A0A1M6VP51</accession>
<dbReference type="GO" id="GO:0004640">
    <property type="term" value="F:phosphoribosylanthranilate isomerase activity"/>
    <property type="evidence" value="ECO:0007669"/>
    <property type="project" value="TreeGrafter"/>
</dbReference>
<dbReference type="PANTHER" id="PTHR22854:SF2">
    <property type="entry name" value="INDOLE-3-GLYCEROL-PHOSPHATE SYNTHASE"/>
    <property type="match status" value="1"/>
</dbReference>
<dbReference type="STRING" id="156994.SAMN04488028_109131"/>
<keyword evidence="11" id="KW-1185">Reference proteome</keyword>
<dbReference type="RefSeq" id="WP_073124994.1">
    <property type="nucleotide sequence ID" value="NZ_FRAA01000009.1"/>
</dbReference>
<dbReference type="EMBL" id="FRAA01000009">
    <property type="protein sequence ID" value="SHK83229.1"/>
    <property type="molecule type" value="Genomic_DNA"/>
</dbReference>
<dbReference type="CDD" id="cd00331">
    <property type="entry name" value="IGPS"/>
    <property type="match status" value="1"/>
</dbReference>
<proteinExistence type="inferred from homology"/>
<dbReference type="UniPathway" id="UPA00035">
    <property type="reaction ID" value="UER00043"/>
</dbReference>
<keyword evidence="3 8" id="KW-0028">Amino-acid biosynthesis</keyword>
<evidence type="ECO:0000256" key="3">
    <source>
        <dbReference type="ARBA" id="ARBA00022605"/>
    </source>
</evidence>
<dbReference type="Pfam" id="PF00218">
    <property type="entry name" value="IGPS"/>
    <property type="match status" value="1"/>
</dbReference>
<dbReference type="AlphaFoldDB" id="A0A1M6VP51"/>
<dbReference type="Gene3D" id="3.20.20.70">
    <property type="entry name" value="Aldolase class I"/>
    <property type="match status" value="1"/>
</dbReference>
<comment type="pathway">
    <text evidence="2 8">Amino-acid biosynthesis; L-tryptophan biosynthesis; L-tryptophan from chorismate: step 4/5.</text>
</comment>
<evidence type="ECO:0000256" key="2">
    <source>
        <dbReference type="ARBA" id="ARBA00004696"/>
    </source>
</evidence>
<gene>
    <name evidence="8" type="primary">trpC</name>
    <name evidence="10" type="ORF">SAMN04488028_109131</name>
</gene>
<evidence type="ECO:0000256" key="8">
    <source>
        <dbReference type="HAMAP-Rule" id="MF_00134"/>
    </source>
</evidence>
<dbReference type="GO" id="GO:0004425">
    <property type="term" value="F:indole-3-glycerol-phosphate synthase activity"/>
    <property type="evidence" value="ECO:0007669"/>
    <property type="project" value="UniProtKB-UniRule"/>
</dbReference>
<dbReference type="InterPro" id="IPR013785">
    <property type="entry name" value="Aldolase_TIM"/>
</dbReference>
<evidence type="ECO:0000256" key="1">
    <source>
        <dbReference type="ARBA" id="ARBA00001633"/>
    </source>
</evidence>
<keyword evidence="6 8" id="KW-0057">Aromatic amino acid biosynthesis</keyword>
<evidence type="ECO:0000259" key="9">
    <source>
        <dbReference type="Pfam" id="PF00218"/>
    </source>
</evidence>
<evidence type="ECO:0000256" key="4">
    <source>
        <dbReference type="ARBA" id="ARBA00022793"/>
    </source>
</evidence>
<sequence length="262" mass="29361">MNVLDKIVAEKRKEVAAQKALFSIDQLTKMPDFDRSGISTAQRLKSSVLPGIISEFKRQSPSKGVINDRVDVMKVAKGYCEAGASAISILTDEPFFGGTIEDLQRARPHVTCPILRKDFIIDEYQIYKTKAIGADLMLLIAAILTKEEITHFTKVAHDLGLEVLLEIHNEEEFRQGYISEVDILGVNNRDLKRFKTTIQNSIDLSEVLPKEQLKISESGISTTKDMAELIAVGYKGFLIGEQFMKHDDPAAELKKFMTEELV</sequence>
<comment type="catalytic activity">
    <reaction evidence="1 8">
        <text>1-(2-carboxyphenylamino)-1-deoxy-D-ribulose 5-phosphate + H(+) = (1S,2R)-1-C-(indol-3-yl)glycerol 3-phosphate + CO2 + H2O</text>
        <dbReference type="Rhea" id="RHEA:23476"/>
        <dbReference type="ChEBI" id="CHEBI:15377"/>
        <dbReference type="ChEBI" id="CHEBI:15378"/>
        <dbReference type="ChEBI" id="CHEBI:16526"/>
        <dbReference type="ChEBI" id="CHEBI:58613"/>
        <dbReference type="ChEBI" id="CHEBI:58866"/>
        <dbReference type="EC" id="4.1.1.48"/>
    </reaction>
</comment>
<dbReference type="NCBIfam" id="NF001377">
    <property type="entry name" value="PRK00278.2-4"/>
    <property type="match status" value="1"/>
</dbReference>
<protein>
    <recommendedName>
        <fullName evidence="8">Indole-3-glycerol phosphate synthase</fullName>
        <shortName evidence="8">IGPS</shortName>
        <ecNumber evidence="8">4.1.1.48</ecNumber>
    </recommendedName>
</protein>
<dbReference type="InterPro" id="IPR045186">
    <property type="entry name" value="Indole-3-glycerol_P_synth"/>
</dbReference>
<name>A0A1M6VP51_REIAG</name>
<dbReference type="FunFam" id="3.20.20.70:FF:000024">
    <property type="entry name" value="Indole-3-glycerol phosphate synthase"/>
    <property type="match status" value="1"/>
</dbReference>
<evidence type="ECO:0000313" key="11">
    <source>
        <dbReference type="Proteomes" id="UP000184474"/>
    </source>
</evidence>
<evidence type="ECO:0000313" key="10">
    <source>
        <dbReference type="EMBL" id="SHK83229.1"/>
    </source>
</evidence>
<reference evidence="11" key="1">
    <citation type="submission" date="2016-11" db="EMBL/GenBank/DDBJ databases">
        <authorList>
            <person name="Varghese N."/>
            <person name="Submissions S."/>
        </authorList>
    </citation>
    <scope>NUCLEOTIDE SEQUENCE [LARGE SCALE GENOMIC DNA]</scope>
    <source>
        <strain evidence="11">DSM 26134</strain>
    </source>
</reference>
<dbReference type="PANTHER" id="PTHR22854">
    <property type="entry name" value="TRYPTOPHAN BIOSYNTHESIS PROTEIN"/>
    <property type="match status" value="1"/>
</dbReference>
<dbReference type="SUPFAM" id="SSF51366">
    <property type="entry name" value="Ribulose-phoshate binding barrel"/>
    <property type="match status" value="1"/>
</dbReference>
<keyword evidence="7 8" id="KW-0456">Lyase</keyword>
<comment type="similarity">
    <text evidence="8">Belongs to the TrpC family.</text>
</comment>
<dbReference type="InterPro" id="IPR013798">
    <property type="entry name" value="Indole-3-glycerol_P_synth_dom"/>
</dbReference>
<evidence type="ECO:0000256" key="7">
    <source>
        <dbReference type="ARBA" id="ARBA00023239"/>
    </source>
</evidence>
<dbReference type="Proteomes" id="UP000184474">
    <property type="component" value="Unassembled WGS sequence"/>
</dbReference>
<keyword evidence="5 8" id="KW-0822">Tryptophan biosynthesis</keyword>
<keyword evidence="4 8" id="KW-0210">Decarboxylase</keyword>
<dbReference type="HAMAP" id="MF_00134_B">
    <property type="entry name" value="IGPS_B"/>
    <property type="match status" value="1"/>
</dbReference>
<dbReference type="InterPro" id="IPR011060">
    <property type="entry name" value="RibuloseP-bd_barrel"/>
</dbReference>
<evidence type="ECO:0000256" key="6">
    <source>
        <dbReference type="ARBA" id="ARBA00023141"/>
    </source>
</evidence>